<reference evidence="3 4" key="1">
    <citation type="submission" date="2019-05" db="EMBL/GenBank/DDBJ databases">
        <title>Genome sequences of Thalassotalea litorea 1K03283.</title>
        <authorList>
            <person name="Zhang D."/>
        </authorList>
    </citation>
    <scope>NUCLEOTIDE SEQUENCE [LARGE SCALE GENOMIC DNA]</scope>
    <source>
        <strain evidence="3 4">MCCC 1K03283</strain>
    </source>
</reference>
<evidence type="ECO:0000256" key="2">
    <source>
        <dbReference type="PROSITE-ProRule" id="PRU00339"/>
    </source>
</evidence>
<name>A0A5R9ISF4_9GAMM</name>
<feature type="repeat" description="TPR" evidence="2">
    <location>
        <begin position="23"/>
        <end position="56"/>
    </location>
</feature>
<sequence length="513" mass="59668">MADIDQKTVDKLEHNIARNPGNRSAYEQLVHYFNQHKQWRRAVECYQRYLTLQPKDPEGHFNLAYQLKLAQDYEQSIEHYLQAYRLGISQPEEVFLNVALIYSDFLRDNASARKYLEKSLNLNSEYVSALYNLANLEEDLGNRQQANTLFKKILAISPNAIDCHSRIVQLRDYHNDNDSYDERDEHISMLKKFCLAAPNRNTIQSHISARFALGKAFNDLQQFEQAWDWYQQANTLNRYILPPYESEKVESAFSQIKQHFNPEYFEQQSLANPQQPIFICGMFRSGSTLVEQLLAGHSSITAGGEREFLPRQIKGLMPNFPFGLEGVDAKQLQSLSEAYLQDLQDAFPDASLVTDKRPDNFVYVGLIMAMFPNAKVIFTRRHPLDNCLSNYFLQLGPGYNYAADIQHCLHYYQQQQALIEHWCTLFPDNVYVFDYEQLIESPVTEVTDLLEFLGLKFEPSCLDFHTLKNTVKTASVWQVRKPLYRSSSGRWKNYQPWLNEVLGHGELARLAHR</sequence>
<organism evidence="3 4">
    <name type="scientific">Thalassotalea litorea</name>
    <dbReference type="NCBI Taxonomy" id="2020715"/>
    <lineage>
        <taxon>Bacteria</taxon>
        <taxon>Pseudomonadati</taxon>
        <taxon>Pseudomonadota</taxon>
        <taxon>Gammaproteobacteria</taxon>
        <taxon>Alteromonadales</taxon>
        <taxon>Colwelliaceae</taxon>
        <taxon>Thalassotalea</taxon>
    </lineage>
</organism>
<dbReference type="Pfam" id="PF13432">
    <property type="entry name" value="TPR_16"/>
    <property type="match status" value="2"/>
</dbReference>
<evidence type="ECO:0000313" key="3">
    <source>
        <dbReference type="EMBL" id="TLU64858.1"/>
    </source>
</evidence>
<dbReference type="PANTHER" id="PTHR12788:SF10">
    <property type="entry name" value="PROTEIN-TYROSINE SULFOTRANSFERASE"/>
    <property type="match status" value="1"/>
</dbReference>
<dbReference type="InterPro" id="IPR019734">
    <property type="entry name" value="TPR_rpt"/>
</dbReference>
<protein>
    <submittedName>
        <fullName evidence="3">Tetratricopeptide repeat protein</fullName>
    </submittedName>
</protein>
<dbReference type="InterPro" id="IPR026634">
    <property type="entry name" value="TPST-like"/>
</dbReference>
<dbReference type="SUPFAM" id="SSF48452">
    <property type="entry name" value="TPR-like"/>
    <property type="match status" value="1"/>
</dbReference>
<dbReference type="PANTHER" id="PTHR12788">
    <property type="entry name" value="PROTEIN-TYROSINE SULFOTRANSFERASE 2"/>
    <property type="match status" value="1"/>
</dbReference>
<feature type="repeat" description="TPR" evidence="2">
    <location>
        <begin position="127"/>
        <end position="160"/>
    </location>
</feature>
<proteinExistence type="predicted"/>
<dbReference type="GO" id="GO:0008476">
    <property type="term" value="F:protein-tyrosine sulfotransferase activity"/>
    <property type="evidence" value="ECO:0007669"/>
    <property type="project" value="InterPro"/>
</dbReference>
<gene>
    <name evidence="3" type="ORF">FE810_10405</name>
</gene>
<dbReference type="RefSeq" id="WP_138319994.1">
    <property type="nucleotide sequence ID" value="NZ_VCBC01000009.1"/>
</dbReference>
<comment type="caution">
    <text evidence="3">The sequence shown here is derived from an EMBL/GenBank/DDBJ whole genome shotgun (WGS) entry which is preliminary data.</text>
</comment>
<evidence type="ECO:0000313" key="4">
    <source>
        <dbReference type="Proteomes" id="UP000307790"/>
    </source>
</evidence>
<dbReference type="AlphaFoldDB" id="A0A5R9ISF4"/>
<evidence type="ECO:0000256" key="1">
    <source>
        <dbReference type="ARBA" id="ARBA00022679"/>
    </source>
</evidence>
<dbReference type="PROSITE" id="PS50005">
    <property type="entry name" value="TPR"/>
    <property type="match status" value="2"/>
</dbReference>
<dbReference type="SMART" id="SM00028">
    <property type="entry name" value="TPR"/>
    <property type="match status" value="5"/>
</dbReference>
<keyword evidence="1" id="KW-0808">Transferase</keyword>
<dbReference type="OrthoDB" id="9815894at2"/>
<dbReference type="Gene3D" id="3.40.50.300">
    <property type="entry name" value="P-loop containing nucleotide triphosphate hydrolases"/>
    <property type="match status" value="1"/>
</dbReference>
<dbReference type="EMBL" id="VCBC01000009">
    <property type="protein sequence ID" value="TLU64858.1"/>
    <property type="molecule type" value="Genomic_DNA"/>
</dbReference>
<dbReference type="InterPro" id="IPR027417">
    <property type="entry name" value="P-loop_NTPase"/>
</dbReference>
<accession>A0A5R9ISF4</accession>
<dbReference type="Proteomes" id="UP000307790">
    <property type="component" value="Unassembled WGS sequence"/>
</dbReference>
<keyword evidence="2" id="KW-0802">TPR repeat</keyword>
<dbReference type="SUPFAM" id="SSF52540">
    <property type="entry name" value="P-loop containing nucleoside triphosphate hydrolases"/>
    <property type="match status" value="1"/>
</dbReference>
<keyword evidence="4" id="KW-1185">Reference proteome</keyword>
<dbReference type="Pfam" id="PF13469">
    <property type="entry name" value="Sulfotransfer_3"/>
    <property type="match status" value="1"/>
</dbReference>
<dbReference type="Gene3D" id="1.25.40.10">
    <property type="entry name" value="Tetratricopeptide repeat domain"/>
    <property type="match status" value="1"/>
</dbReference>
<dbReference type="InterPro" id="IPR011990">
    <property type="entry name" value="TPR-like_helical_dom_sf"/>
</dbReference>